<dbReference type="Proteomes" id="UP000054166">
    <property type="component" value="Unassembled WGS sequence"/>
</dbReference>
<comment type="similarity">
    <text evidence="3">Belongs to the nitroreductase family.</text>
</comment>
<organism evidence="8 9">
    <name type="scientific">Piloderma croceum (strain F 1598)</name>
    <dbReference type="NCBI Taxonomy" id="765440"/>
    <lineage>
        <taxon>Eukaryota</taxon>
        <taxon>Fungi</taxon>
        <taxon>Dikarya</taxon>
        <taxon>Basidiomycota</taxon>
        <taxon>Agaricomycotina</taxon>
        <taxon>Agaricomycetes</taxon>
        <taxon>Agaricomycetidae</taxon>
        <taxon>Atheliales</taxon>
        <taxon>Atheliaceae</taxon>
        <taxon>Piloderma</taxon>
    </lineage>
</organism>
<keyword evidence="6" id="KW-0539">Nucleus</keyword>
<dbReference type="CDD" id="cd02140">
    <property type="entry name" value="Frm2-like"/>
    <property type="match status" value="1"/>
</dbReference>
<evidence type="ECO:0000313" key="9">
    <source>
        <dbReference type="Proteomes" id="UP000054166"/>
    </source>
</evidence>
<dbReference type="SUPFAM" id="SSF55469">
    <property type="entry name" value="FMN-dependent nitroreductase-like"/>
    <property type="match status" value="1"/>
</dbReference>
<keyword evidence="5" id="KW-0560">Oxidoreductase</keyword>
<dbReference type="InterPro" id="IPR029479">
    <property type="entry name" value="Nitroreductase"/>
</dbReference>
<dbReference type="GO" id="GO:0016491">
    <property type="term" value="F:oxidoreductase activity"/>
    <property type="evidence" value="ECO:0007669"/>
    <property type="project" value="UniProtKB-KW"/>
</dbReference>
<dbReference type="AlphaFoldDB" id="A0A0C3BS89"/>
<dbReference type="OrthoDB" id="2138173at2759"/>
<dbReference type="GO" id="GO:0005737">
    <property type="term" value="C:cytoplasm"/>
    <property type="evidence" value="ECO:0007669"/>
    <property type="project" value="UniProtKB-SubCell"/>
</dbReference>
<dbReference type="HOGENOM" id="CLU_073125_1_0_1"/>
<evidence type="ECO:0000256" key="1">
    <source>
        <dbReference type="ARBA" id="ARBA00004123"/>
    </source>
</evidence>
<evidence type="ECO:0000256" key="3">
    <source>
        <dbReference type="ARBA" id="ARBA00007118"/>
    </source>
</evidence>
<dbReference type="InterPro" id="IPR000415">
    <property type="entry name" value="Nitroreductase-like"/>
</dbReference>
<dbReference type="EMBL" id="KN832975">
    <property type="protein sequence ID" value="KIM89398.1"/>
    <property type="molecule type" value="Genomic_DNA"/>
</dbReference>
<accession>A0A0C3BS89</accession>
<evidence type="ECO:0000256" key="2">
    <source>
        <dbReference type="ARBA" id="ARBA00004496"/>
    </source>
</evidence>
<keyword evidence="9" id="KW-1185">Reference proteome</keyword>
<evidence type="ECO:0000256" key="6">
    <source>
        <dbReference type="ARBA" id="ARBA00023242"/>
    </source>
</evidence>
<reference evidence="9" key="2">
    <citation type="submission" date="2015-01" db="EMBL/GenBank/DDBJ databases">
        <title>Evolutionary Origins and Diversification of the Mycorrhizal Mutualists.</title>
        <authorList>
            <consortium name="DOE Joint Genome Institute"/>
            <consortium name="Mycorrhizal Genomics Consortium"/>
            <person name="Kohler A."/>
            <person name="Kuo A."/>
            <person name="Nagy L.G."/>
            <person name="Floudas D."/>
            <person name="Copeland A."/>
            <person name="Barry K.W."/>
            <person name="Cichocki N."/>
            <person name="Veneault-Fourrey C."/>
            <person name="LaButti K."/>
            <person name="Lindquist E.A."/>
            <person name="Lipzen A."/>
            <person name="Lundell T."/>
            <person name="Morin E."/>
            <person name="Murat C."/>
            <person name="Riley R."/>
            <person name="Ohm R."/>
            <person name="Sun H."/>
            <person name="Tunlid A."/>
            <person name="Henrissat B."/>
            <person name="Grigoriev I.V."/>
            <person name="Hibbett D.S."/>
            <person name="Martin F."/>
        </authorList>
    </citation>
    <scope>NUCLEOTIDE SEQUENCE [LARGE SCALE GENOMIC DNA]</scope>
    <source>
        <strain evidence="9">F 1598</strain>
    </source>
</reference>
<dbReference type="GO" id="GO:0034599">
    <property type="term" value="P:cellular response to oxidative stress"/>
    <property type="evidence" value="ECO:0007669"/>
    <property type="project" value="InterPro"/>
</dbReference>
<evidence type="ECO:0000313" key="8">
    <source>
        <dbReference type="EMBL" id="KIM89398.1"/>
    </source>
</evidence>
<evidence type="ECO:0000256" key="4">
    <source>
        <dbReference type="ARBA" id="ARBA00022490"/>
    </source>
</evidence>
<dbReference type="InterPro" id="IPR033877">
    <property type="entry name" value="Frm2/Hbn1"/>
</dbReference>
<dbReference type="FunFam" id="3.40.109.10:FF:000001">
    <property type="entry name" value="Nitroreductase family"/>
    <property type="match status" value="1"/>
</dbReference>
<dbReference type="InParanoid" id="A0A0C3BS89"/>
<comment type="subcellular location">
    <subcellularLocation>
        <location evidence="2">Cytoplasm</location>
    </subcellularLocation>
    <subcellularLocation>
        <location evidence="1">Nucleus</location>
    </subcellularLocation>
</comment>
<gene>
    <name evidence="8" type="ORF">PILCRDRAFT_813327</name>
</gene>
<proteinExistence type="inferred from homology"/>
<dbReference type="GO" id="GO:0005634">
    <property type="term" value="C:nucleus"/>
    <property type="evidence" value="ECO:0007669"/>
    <property type="project" value="UniProtKB-SubCell"/>
</dbReference>
<reference evidence="8 9" key="1">
    <citation type="submission" date="2014-04" db="EMBL/GenBank/DDBJ databases">
        <authorList>
            <consortium name="DOE Joint Genome Institute"/>
            <person name="Kuo A."/>
            <person name="Tarkka M."/>
            <person name="Buscot F."/>
            <person name="Kohler A."/>
            <person name="Nagy L.G."/>
            <person name="Floudas D."/>
            <person name="Copeland A."/>
            <person name="Barry K.W."/>
            <person name="Cichocki N."/>
            <person name="Veneault-Fourrey C."/>
            <person name="LaButti K."/>
            <person name="Lindquist E.A."/>
            <person name="Lipzen A."/>
            <person name="Lundell T."/>
            <person name="Morin E."/>
            <person name="Murat C."/>
            <person name="Sun H."/>
            <person name="Tunlid A."/>
            <person name="Henrissat B."/>
            <person name="Grigoriev I.V."/>
            <person name="Hibbett D.S."/>
            <person name="Martin F."/>
            <person name="Nordberg H.P."/>
            <person name="Cantor M.N."/>
            <person name="Hua S.X."/>
        </authorList>
    </citation>
    <scope>NUCLEOTIDE SEQUENCE [LARGE SCALE GENOMIC DNA]</scope>
    <source>
        <strain evidence="8 9">F 1598</strain>
    </source>
</reference>
<dbReference type="STRING" id="765440.A0A0C3BS89"/>
<dbReference type="PANTHER" id="PTHR43035:SF1">
    <property type="entry name" value="FATTY ACID REPRESSION MUTANT PROTEIN 2-RELATED"/>
    <property type="match status" value="1"/>
</dbReference>
<dbReference type="PANTHER" id="PTHR43035">
    <property type="entry name" value="FATTY ACID REPRESSION MUTANT PROTEIN 2-RELATED"/>
    <property type="match status" value="1"/>
</dbReference>
<evidence type="ECO:0000256" key="5">
    <source>
        <dbReference type="ARBA" id="ARBA00023002"/>
    </source>
</evidence>
<protein>
    <recommendedName>
        <fullName evidence="7">Nitroreductase domain-containing protein</fullName>
    </recommendedName>
</protein>
<feature type="domain" description="Nitroreductase" evidence="7">
    <location>
        <begin position="9"/>
        <end position="183"/>
    </location>
</feature>
<keyword evidence="4" id="KW-0963">Cytoplasm</keyword>
<dbReference type="Pfam" id="PF00881">
    <property type="entry name" value="Nitroreductase"/>
    <property type="match status" value="1"/>
</dbReference>
<sequence>MSSTFLNLIKTRRTHYGLSKVSTVPDAKLRSIVEEAVKYTPSPFNMQAGRAIVVTGNRSDSLWEKIVKPGHLKTLGEDEASIKVYTQKISEYAAGYGTILFFEDQAIVNAMSAKIVAFASEFPVWSENATGMLQSNVWTALALEGMGASLQHYTAYSPEVSANVLKEFDLPTTWKCTAMMPFGVPTGEPGNPSRPKTFIPVEERVKVFFE</sequence>
<evidence type="ECO:0000259" key="7">
    <source>
        <dbReference type="Pfam" id="PF00881"/>
    </source>
</evidence>
<name>A0A0C3BS89_PILCF</name>
<dbReference type="Gene3D" id="3.40.109.10">
    <property type="entry name" value="NADH Oxidase"/>
    <property type="match status" value="1"/>
</dbReference>